<name>A0A540VZ15_9ACTN</name>
<dbReference type="Proteomes" id="UP000319103">
    <property type="component" value="Unassembled WGS sequence"/>
</dbReference>
<protein>
    <submittedName>
        <fullName evidence="1">DNA-binding protein</fullName>
    </submittedName>
</protein>
<organism evidence="1 2">
    <name type="scientific">Kitasatospora acidiphila</name>
    <dbReference type="NCBI Taxonomy" id="2567942"/>
    <lineage>
        <taxon>Bacteria</taxon>
        <taxon>Bacillati</taxon>
        <taxon>Actinomycetota</taxon>
        <taxon>Actinomycetes</taxon>
        <taxon>Kitasatosporales</taxon>
        <taxon>Streptomycetaceae</taxon>
        <taxon>Kitasatospora</taxon>
    </lineage>
</organism>
<dbReference type="OrthoDB" id="3215106at2"/>
<dbReference type="Gene3D" id="1.25.40.10">
    <property type="entry name" value="Tetratricopeptide repeat domain"/>
    <property type="match status" value="1"/>
</dbReference>
<dbReference type="InterPro" id="IPR011990">
    <property type="entry name" value="TPR-like_helical_dom_sf"/>
</dbReference>
<comment type="caution">
    <text evidence="1">The sequence shown here is derived from an EMBL/GenBank/DDBJ whole genome shotgun (WGS) entry which is preliminary data.</text>
</comment>
<sequence length="444" mass="47985">MTNTKTLLWVLVAEQRHWSYKDFERAFAAAATDLAKRLGDRHFNNLTVSEPTFRRWTAGRVGRTAGRSAQVLEHMFHRTAASLLAPAPSLASNEQPQYNLESDIAMTARDASDHAFALASQSLPGMSLEQLRDDLVHLARTYDRRPPFDVFREGKMLRANVADLLDRTQIPAQRQDLLIIAGQAAALLAMSAFDLGSLGSATRLARSAAIYGEAARFGPLQAFAGGTLAVLAYWDGRPAEAVQLVRQAKLHPGIGAAARARLGSIEARAYGHLGDAARAQRAVQAFLNDDWEGVDDLHDGIGGEFHHDAARLARSYGTTFLLLSDGAGAQEHTTRVLTLQSALPASKRTPRIEAEARADCAAALLLTGDLDGAVEMLKPIAALPPDRRIAGLVERIRRVRGLLTEDPIRTSAVAISLGEDLEEYVRASAPRQLGTGATRLALGN</sequence>
<dbReference type="AlphaFoldDB" id="A0A540VZ15"/>
<dbReference type="EMBL" id="VIGB01000003">
    <property type="protein sequence ID" value="TQF01971.1"/>
    <property type="molecule type" value="Genomic_DNA"/>
</dbReference>
<reference evidence="1 2" key="1">
    <citation type="submission" date="2019-06" db="EMBL/GenBank/DDBJ databases">
        <title>Description of Kitasatospora acidophila sp. nov. isolated from pine grove soil, and reclassification of Streptomyces novaecaesareae to Kitasatospora novaeceasareae comb. nov.</title>
        <authorList>
            <person name="Kim M.J."/>
        </authorList>
    </citation>
    <scope>NUCLEOTIDE SEQUENCE [LARGE SCALE GENOMIC DNA]</scope>
    <source>
        <strain evidence="1 2">MMS16-CNU292</strain>
    </source>
</reference>
<dbReference type="RefSeq" id="WP_141632693.1">
    <property type="nucleotide sequence ID" value="NZ_VIGB01000003.1"/>
</dbReference>
<proteinExistence type="predicted"/>
<keyword evidence="2" id="KW-1185">Reference proteome</keyword>
<gene>
    <name evidence="1" type="ORF">E6W39_06400</name>
</gene>
<evidence type="ECO:0000313" key="2">
    <source>
        <dbReference type="Proteomes" id="UP000319103"/>
    </source>
</evidence>
<evidence type="ECO:0000313" key="1">
    <source>
        <dbReference type="EMBL" id="TQF01971.1"/>
    </source>
</evidence>
<dbReference type="GO" id="GO:0003677">
    <property type="term" value="F:DNA binding"/>
    <property type="evidence" value="ECO:0007669"/>
    <property type="project" value="UniProtKB-KW"/>
</dbReference>
<accession>A0A540VZ15</accession>
<keyword evidence="1" id="KW-0238">DNA-binding</keyword>